<organism evidence="1 2">
    <name type="scientific">Senna tora</name>
    <dbReference type="NCBI Taxonomy" id="362788"/>
    <lineage>
        <taxon>Eukaryota</taxon>
        <taxon>Viridiplantae</taxon>
        <taxon>Streptophyta</taxon>
        <taxon>Embryophyta</taxon>
        <taxon>Tracheophyta</taxon>
        <taxon>Spermatophyta</taxon>
        <taxon>Magnoliopsida</taxon>
        <taxon>eudicotyledons</taxon>
        <taxon>Gunneridae</taxon>
        <taxon>Pentapetalae</taxon>
        <taxon>rosids</taxon>
        <taxon>fabids</taxon>
        <taxon>Fabales</taxon>
        <taxon>Fabaceae</taxon>
        <taxon>Caesalpinioideae</taxon>
        <taxon>Cassia clade</taxon>
        <taxon>Senna</taxon>
    </lineage>
</organism>
<comment type="caution">
    <text evidence="1">The sequence shown here is derived from an EMBL/GenBank/DDBJ whole genome shotgun (WGS) entry which is preliminary data.</text>
</comment>
<reference evidence="1" key="1">
    <citation type="submission" date="2020-09" db="EMBL/GenBank/DDBJ databases">
        <title>Genome-Enabled Discovery of Anthraquinone Biosynthesis in Senna tora.</title>
        <authorList>
            <person name="Kang S.-H."/>
            <person name="Pandey R.P."/>
            <person name="Lee C.-M."/>
            <person name="Sim J.-S."/>
            <person name="Jeong J.-T."/>
            <person name="Choi B.-S."/>
            <person name="Jung M."/>
            <person name="Ginzburg D."/>
            <person name="Zhao K."/>
            <person name="Won S.Y."/>
            <person name="Oh T.-J."/>
            <person name="Yu Y."/>
            <person name="Kim N.-H."/>
            <person name="Lee O.R."/>
            <person name="Lee T.-H."/>
            <person name="Bashyal P."/>
            <person name="Kim T.-S."/>
            <person name="Lee W.-H."/>
            <person name="Kawkins C."/>
            <person name="Kim C.-K."/>
            <person name="Kim J.S."/>
            <person name="Ahn B.O."/>
            <person name="Rhee S.Y."/>
            <person name="Sohng J.K."/>
        </authorList>
    </citation>
    <scope>NUCLEOTIDE SEQUENCE</scope>
    <source>
        <tissue evidence="1">Leaf</tissue>
    </source>
</reference>
<gene>
    <name evidence="1" type="ORF">G2W53_030840</name>
</gene>
<name>A0A834T9R2_9FABA</name>
<proteinExistence type="predicted"/>
<accession>A0A834T9R2</accession>
<dbReference type="EMBL" id="JAAIUW010000009">
    <property type="protein sequence ID" value="KAF7816871.1"/>
    <property type="molecule type" value="Genomic_DNA"/>
</dbReference>
<dbReference type="Proteomes" id="UP000634136">
    <property type="component" value="Unassembled WGS sequence"/>
</dbReference>
<dbReference type="AlphaFoldDB" id="A0A834T9R2"/>
<evidence type="ECO:0000313" key="1">
    <source>
        <dbReference type="EMBL" id="KAF7816871.1"/>
    </source>
</evidence>
<evidence type="ECO:0000313" key="2">
    <source>
        <dbReference type="Proteomes" id="UP000634136"/>
    </source>
</evidence>
<keyword evidence="2" id="KW-1185">Reference proteome</keyword>
<protein>
    <submittedName>
        <fullName evidence="1">Uncharacterized protein</fullName>
    </submittedName>
</protein>
<sequence length="83" mass="9393">MDSIGRHGRRHYPVRWEHESRGVGLSESNTSLFAEFTSSYGELVLAGTPSHGMDSTGLLEPTVMALFQDDETERARAWYGYER</sequence>